<dbReference type="AlphaFoldDB" id="A0AAN6GN55"/>
<dbReference type="Proteomes" id="UP001176517">
    <property type="component" value="Unassembled WGS sequence"/>
</dbReference>
<gene>
    <name evidence="2" type="ORF">OC846_004479</name>
</gene>
<sequence length="125" mass="13927">MRTSHLLPLLLAAVVHAGPAIIERQRAHPGPISPENDSTCKTEANKLCPVNHSNPMYNGDKWLKFYMKCLCDQWRGPAEEYTCQVGCYRDIFQGGSIEISRTVEALCDSFCNHKSECGPVQAKCV</sequence>
<keyword evidence="3" id="KW-1185">Reference proteome</keyword>
<name>A0AAN6GN55_9BASI</name>
<protein>
    <recommendedName>
        <fullName evidence="4">Extracellular membrane protein CFEM domain-containing protein</fullName>
    </recommendedName>
</protein>
<evidence type="ECO:0008006" key="4">
    <source>
        <dbReference type="Google" id="ProtNLM"/>
    </source>
</evidence>
<proteinExistence type="predicted"/>
<organism evidence="2 3">
    <name type="scientific">Tilletia horrida</name>
    <dbReference type="NCBI Taxonomy" id="155126"/>
    <lineage>
        <taxon>Eukaryota</taxon>
        <taxon>Fungi</taxon>
        <taxon>Dikarya</taxon>
        <taxon>Basidiomycota</taxon>
        <taxon>Ustilaginomycotina</taxon>
        <taxon>Exobasidiomycetes</taxon>
        <taxon>Tilletiales</taxon>
        <taxon>Tilletiaceae</taxon>
        <taxon>Tilletia</taxon>
    </lineage>
</organism>
<keyword evidence="1" id="KW-0732">Signal</keyword>
<evidence type="ECO:0000313" key="3">
    <source>
        <dbReference type="Proteomes" id="UP001176517"/>
    </source>
</evidence>
<evidence type="ECO:0000313" key="2">
    <source>
        <dbReference type="EMBL" id="KAK0548468.1"/>
    </source>
</evidence>
<reference evidence="2" key="1">
    <citation type="journal article" date="2023" name="PhytoFront">
        <title>Draft Genome Resources of Seven Strains of Tilletia horrida, Causal Agent of Kernel Smut of Rice.</title>
        <authorList>
            <person name="Khanal S."/>
            <person name="Antony Babu S."/>
            <person name="Zhou X.G."/>
        </authorList>
    </citation>
    <scope>NUCLEOTIDE SEQUENCE</scope>
    <source>
        <strain evidence="2">TX6</strain>
    </source>
</reference>
<feature type="chain" id="PRO_5042864321" description="Extracellular membrane protein CFEM domain-containing protein" evidence="1">
    <location>
        <begin position="18"/>
        <end position="125"/>
    </location>
</feature>
<dbReference type="EMBL" id="JAPDMZ010000135">
    <property type="protein sequence ID" value="KAK0548468.1"/>
    <property type="molecule type" value="Genomic_DNA"/>
</dbReference>
<feature type="signal peptide" evidence="1">
    <location>
        <begin position="1"/>
        <end position="17"/>
    </location>
</feature>
<evidence type="ECO:0000256" key="1">
    <source>
        <dbReference type="SAM" id="SignalP"/>
    </source>
</evidence>
<accession>A0AAN6GN55</accession>
<comment type="caution">
    <text evidence="2">The sequence shown here is derived from an EMBL/GenBank/DDBJ whole genome shotgun (WGS) entry which is preliminary data.</text>
</comment>